<dbReference type="PROSITE" id="PS51257">
    <property type="entry name" value="PROKAR_LIPOPROTEIN"/>
    <property type="match status" value="1"/>
</dbReference>
<feature type="domain" description="DUF4232" evidence="3">
    <location>
        <begin position="75"/>
        <end position="210"/>
    </location>
</feature>
<organism evidence="4 5">
    <name type="scientific">Streptomyces lavendofoliae</name>
    <dbReference type="NCBI Taxonomy" id="67314"/>
    <lineage>
        <taxon>Bacteria</taxon>
        <taxon>Bacillati</taxon>
        <taxon>Actinomycetota</taxon>
        <taxon>Actinomycetes</taxon>
        <taxon>Kitasatosporales</taxon>
        <taxon>Streptomycetaceae</taxon>
        <taxon>Streptomyces</taxon>
    </lineage>
</organism>
<reference evidence="4" key="2">
    <citation type="submission" date="2020-09" db="EMBL/GenBank/DDBJ databases">
        <authorList>
            <person name="Sun Q."/>
            <person name="Ohkuma M."/>
        </authorList>
    </citation>
    <scope>NUCLEOTIDE SEQUENCE</scope>
    <source>
        <strain evidence="4">JCM 4391</strain>
    </source>
</reference>
<proteinExistence type="predicted"/>
<keyword evidence="5" id="KW-1185">Reference proteome</keyword>
<dbReference type="Proteomes" id="UP000636661">
    <property type="component" value="Unassembled WGS sequence"/>
</dbReference>
<name>A0A918HVX7_9ACTN</name>
<dbReference type="EMBL" id="BMTP01000003">
    <property type="protein sequence ID" value="GGU28988.1"/>
    <property type="molecule type" value="Genomic_DNA"/>
</dbReference>
<evidence type="ECO:0000256" key="1">
    <source>
        <dbReference type="SAM" id="MobiDB-lite"/>
    </source>
</evidence>
<dbReference type="InterPro" id="IPR025326">
    <property type="entry name" value="DUF4232"/>
</dbReference>
<sequence>MRTKRGTLSGRLGAGAALVALAAVGTGCDDETGDAPLPERITARPATPPPLPEPSSPGTPPRTVSRAPGAAEPGCPASGVRVGTGTTEAAMGLRAMGLTLRNCGTKPFEVSGYPAVEVLGERHEKLDVTVRRGSSVDSSAVPSTFVLAPGGQARASVVWRNTVTRTDVVATNGTYVRVTPGSGAAAQTVAPADGGPLDLGNTGTLEVTPWKPDA</sequence>
<dbReference type="Pfam" id="PF14016">
    <property type="entry name" value="DUF4232"/>
    <property type="match status" value="1"/>
</dbReference>
<feature type="region of interest" description="Disordered" evidence="1">
    <location>
        <begin position="191"/>
        <end position="214"/>
    </location>
</feature>
<evidence type="ECO:0000313" key="5">
    <source>
        <dbReference type="Proteomes" id="UP000636661"/>
    </source>
</evidence>
<reference evidence="4" key="1">
    <citation type="journal article" date="2014" name="Int. J. Syst. Evol. Microbiol.">
        <title>Complete genome sequence of Corynebacterium casei LMG S-19264T (=DSM 44701T), isolated from a smear-ripened cheese.</title>
        <authorList>
            <consortium name="US DOE Joint Genome Institute (JGI-PGF)"/>
            <person name="Walter F."/>
            <person name="Albersmeier A."/>
            <person name="Kalinowski J."/>
            <person name="Ruckert C."/>
        </authorList>
    </citation>
    <scope>NUCLEOTIDE SEQUENCE</scope>
    <source>
        <strain evidence="4">JCM 4391</strain>
    </source>
</reference>
<protein>
    <recommendedName>
        <fullName evidence="3">DUF4232 domain-containing protein</fullName>
    </recommendedName>
</protein>
<feature type="signal peptide" evidence="2">
    <location>
        <begin position="1"/>
        <end position="22"/>
    </location>
</feature>
<accession>A0A918HVX7</accession>
<comment type="caution">
    <text evidence="4">The sequence shown here is derived from an EMBL/GenBank/DDBJ whole genome shotgun (WGS) entry which is preliminary data.</text>
</comment>
<feature type="chain" id="PRO_5036999376" description="DUF4232 domain-containing protein" evidence="2">
    <location>
        <begin position="23"/>
        <end position="214"/>
    </location>
</feature>
<feature type="compositionally biased region" description="Pro residues" evidence="1">
    <location>
        <begin position="46"/>
        <end position="60"/>
    </location>
</feature>
<evidence type="ECO:0000256" key="2">
    <source>
        <dbReference type="SAM" id="SignalP"/>
    </source>
</evidence>
<feature type="region of interest" description="Disordered" evidence="1">
    <location>
        <begin position="27"/>
        <end position="82"/>
    </location>
</feature>
<evidence type="ECO:0000259" key="3">
    <source>
        <dbReference type="Pfam" id="PF14016"/>
    </source>
</evidence>
<gene>
    <name evidence="4" type="ORF">GCM10010274_14740</name>
</gene>
<keyword evidence="2" id="KW-0732">Signal</keyword>
<evidence type="ECO:0000313" key="4">
    <source>
        <dbReference type="EMBL" id="GGU28988.1"/>
    </source>
</evidence>
<dbReference type="AlphaFoldDB" id="A0A918HVX7"/>
<dbReference type="RefSeq" id="WP_189549904.1">
    <property type="nucleotide sequence ID" value="NZ_BMTP01000003.1"/>
</dbReference>